<dbReference type="EMBL" id="CAXHTB010000011">
    <property type="protein sequence ID" value="CAL0315182.1"/>
    <property type="molecule type" value="Genomic_DNA"/>
</dbReference>
<evidence type="ECO:0000313" key="1">
    <source>
        <dbReference type="EMBL" id="CAL0315182.1"/>
    </source>
</evidence>
<keyword evidence="2" id="KW-1185">Reference proteome</keyword>
<dbReference type="AlphaFoldDB" id="A0AAV1X108"/>
<sequence length="116" mass="13208">MKRQLLVSSSIDQYQPAFLNRWLSSHFLYAQYAIRKPIPIAEFGKSFKDSGYNTYQRDHFSTVCTTRYTHLLREEGHLKEASTLGTEFGTAFTLVMQVDRSRPEGVLNGLTLSSPG</sequence>
<comment type="caution">
    <text evidence="1">The sequence shown here is derived from an EMBL/GenBank/DDBJ whole genome shotgun (WGS) entry which is preliminary data.</text>
</comment>
<dbReference type="Proteomes" id="UP001497480">
    <property type="component" value="Unassembled WGS sequence"/>
</dbReference>
<accession>A0AAV1X108</accession>
<gene>
    <name evidence="1" type="ORF">LLUT_LOCUS16242</name>
</gene>
<evidence type="ECO:0000313" key="2">
    <source>
        <dbReference type="Proteomes" id="UP001497480"/>
    </source>
</evidence>
<reference evidence="1 2" key="1">
    <citation type="submission" date="2024-03" db="EMBL/GenBank/DDBJ databases">
        <authorList>
            <person name="Martinez-Hernandez J."/>
        </authorList>
    </citation>
    <scope>NUCLEOTIDE SEQUENCE [LARGE SCALE GENOMIC DNA]</scope>
</reference>
<name>A0AAV1X108_LUPLU</name>
<dbReference type="Gene3D" id="3.20.20.80">
    <property type="entry name" value="Glycosidases"/>
    <property type="match status" value="1"/>
</dbReference>
<proteinExistence type="predicted"/>
<organism evidence="1 2">
    <name type="scientific">Lupinus luteus</name>
    <name type="common">European yellow lupine</name>
    <dbReference type="NCBI Taxonomy" id="3873"/>
    <lineage>
        <taxon>Eukaryota</taxon>
        <taxon>Viridiplantae</taxon>
        <taxon>Streptophyta</taxon>
        <taxon>Embryophyta</taxon>
        <taxon>Tracheophyta</taxon>
        <taxon>Spermatophyta</taxon>
        <taxon>Magnoliopsida</taxon>
        <taxon>eudicotyledons</taxon>
        <taxon>Gunneridae</taxon>
        <taxon>Pentapetalae</taxon>
        <taxon>rosids</taxon>
        <taxon>fabids</taxon>
        <taxon>Fabales</taxon>
        <taxon>Fabaceae</taxon>
        <taxon>Papilionoideae</taxon>
        <taxon>50 kb inversion clade</taxon>
        <taxon>genistoids sensu lato</taxon>
        <taxon>core genistoids</taxon>
        <taxon>Genisteae</taxon>
        <taxon>Lupinus</taxon>
    </lineage>
</organism>
<protein>
    <submittedName>
        <fullName evidence="1">Uncharacterized protein</fullName>
    </submittedName>
</protein>